<dbReference type="STRING" id="1122214.Mame_01155"/>
<accession>A0A1U9YYK6</accession>
<keyword evidence="3" id="KW-1185">Reference proteome</keyword>
<protein>
    <submittedName>
        <fullName evidence="2">Uncharacterized protein</fullName>
    </submittedName>
</protein>
<proteinExistence type="predicted"/>
<dbReference type="RefSeq" id="WP_155122031.1">
    <property type="nucleotide sequence ID" value="NZ_AQWH01000019.1"/>
</dbReference>
<dbReference type="eggNOG" id="COG5280">
    <property type="taxonomic scope" value="Bacteria"/>
</dbReference>
<gene>
    <name evidence="2" type="ORF">Mame_01155</name>
</gene>
<feature type="compositionally biased region" description="Basic and acidic residues" evidence="1">
    <location>
        <begin position="28"/>
        <end position="39"/>
    </location>
</feature>
<evidence type="ECO:0000256" key="1">
    <source>
        <dbReference type="SAM" id="MobiDB-lite"/>
    </source>
</evidence>
<name>A0A1U9YYK6_9HYPH</name>
<dbReference type="Proteomes" id="UP000191135">
    <property type="component" value="Chromosome"/>
</dbReference>
<dbReference type="AlphaFoldDB" id="A0A1U9YYK6"/>
<reference evidence="2 3" key="1">
    <citation type="submission" date="2017-03" db="EMBL/GenBank/DDBJ databases">
        <title>Foreign affairs: Plasmid Transfer between Roseobacters and Rhizobia.</title>
        <authorList>
            <person name="Bartling P."/>
            <person name="Bunk B."/>
            <person name="Overmann J."/>
            <person name="Brinkmann H."/>
            <person name="Petersen J."/>
        </authorList>
    </citation>
    <scope>NUCLEOTIDE SEQUENCE [LARGE SCALE GENOMIC DNA]</scope>
    <source>
        <strain evidence="2 3">MACL11</strain>
    </source>
</reference>
<evidence type="ECO:0000313" key="2">
    <source>
        <dbReference type="EMBL" id="AQZ50525.1"/>
    </source>
</evidence>
<feature type="compositionally biased region" description="Polar residues" evidence="1">
    <location>
        <begin position="377"/>
        <end position="388"/>
    </location>
</feature>
<sequence length="675" mass="72023">MPKTDEERLLVLVEARINDLEKNMAKASRTADKNYDRMRRSSRSATRGMERDMQRSTSAMNRALATTTTKVGAFGKAFAVGGMATAAAGAAAVLAPILSVGAALTKARSALEDFDKIAKSAKATGLDGEFFQELTYQADLGGVGIDQLSVALQTFNRNAGMAIVNQGELVSKLKQLDPVLLKNIQNATTQEERIRLVADAIQQEADASRRAALAAAAFGDAGVRMVEVFKGGSEAIDQTAQKARELGIVVDNEVLASAEEMNDQLNTATRIMNTQFSKALVDLAPILISTAELAADVASAIAATVDAMRSLDERSTAGLEARQSELAYTRMNLENRILAVENNPKMTDQSRRRVLNNLKKQLAEANREDAEITQLLNDRNSGGTTTLPPITVETDREPSKGSKRSKRDPEASRIEAERRALERYIQSLEDEARMLSMTEEQKRAYIAARNAGTEALPEEIAYVQQLTESIHDQTEAQQQAAETAEFFKGIAVDSFAALIPVIDTGNDALDSLINKLIEATAQAALLGEGPLASLFGGGSGLLGGIFSAGTRGGGQLAIAKANVAAGLVTGLYADGTDFAPGGPAIVGERGPELVNLPRGAQVIPNHQIRASAGGSSTTTANFNMTLTVNGTGDKAILEQARIGAERQMNEALDQFSRRVLPGRVQQINRNPNRIG</sequence>
<feature type="region of interest" description="Disordered" evidence="1">
    <location>
        <begin position="28"/>
        <end position="59"/>
    </location>
</feature>
<organism evidence="2 3">
    <name type="scientific">Martelella mediterranea DSM 17316</name>
    <dbReference type="NCBI Taxonomy" id="1122214"/>
    <lineage>
        <taxon>Bacteria</taxon>
        <taxon>Pseudomonadati</taxon>
        <taxon>Pseudomonadota</taxon>
        <taxon>Alphaproteobacteria</taxon>
        <taxon>Hyphomicrobiales</taxon>
        <taxon>Aurantimonadaceae</taxon>
        <taxon>Martelella</taxon>
    </lineage>
</organism>
<feature type="region of interest" description="Disordered" evidence="1">
    <location>
        <begin position="377"/>
        <end position="415"/>
    </location>
</feature>
<dbReference type="EMBL" id="CP020330">
    <property type="protein sequence ID" value="AQZ50525.1"/>
    <property type="molecule type" value="Genomic_DNA"/>
</dbReference>
<dbReference type="OrthoDB" id="38641at2"/>
<evidence type="ECO:0000313" key="3">
    <source>
        <dbReference type="Proteomes" id="UP000191135"/>
    </source>
</evidence>
<dbReference type="KEGG" id="mmed:Mame_01155"/>